<reference evidence="3" key="1">
    <citation type="journal article" date="2017" name="Nat. Commun.">
        <title>The asparagus genome sheds light on the origin and evolution of a young Y chromosome.</title>
        <authorList>
            <person name="Harkess A."/>
            <person name="Zhou J."/>
            <person name="Xu C."/>
            <person name="Bowers J.E."/>
            <person name="Van der Hulst R."/>
            <person name="Ayyampalayam S."/>
            <person name="Mercati F."/>
            <person name="Riccardi P."/>
            <person name="McKain M.R."/>
            <person name="Kakrana A."/>
            <person name="Tang H."/>
            <person name="Ray J."/>
            <person name="Groenendijk J."/>
            <person name="Arikit S."/>
            <person name="Mathioni S.M."/>
            <person name="Nakano M."/>
            <person name="Shan H."/>
            <person name="Telgmann-Rauber A."/>
            <person name="Kanno A."/>
            <person name="Yue Z."/>
            <person name="Chen H."/>
            <person name="Li W."/>
            <person name="Chen Y."/>
            <person name="Xu X."/>
            <person name="Zhang Y."/>
            <person name="Luo S."/>
            <person name="Chen H."/>
            <person name="Gao J."/>
            <person name="Mao Z."/>
            <person name="Pires J.C."/>
            <person name="Luo M."/>
            <person name="Kudrna D."/>
            <person name="Wing R.A."/>
            <person name="Meyers B.C."/>
            <person name="Yi K."/>
            <person name="Kong H."/>
            <person name="Lavrijsen P."/>
            <person name="Sunseri F."/>
            <person name="Falavigna A."/>
            <person name="Ye Y."/>
            <person name="Leebens-Mack J.H."/>
            <person name="Chen G."/>
        </authorList>
    </citation>
    <scope>NUCLEOTIDE SEQUENCE [LARGE SCALE GENOMIC DNA]</scope>
    <source>
        <strain evidence="3">cv. DH0086</strain>
    </source>
</reference>
<evidence type="ECO:0000313" key="2">
    <source>
        <dbReference type="EMBL" id="ONK56198.1"/>
    </source>
</evidence>
<sequence length="70" mass="8093">MTTMRIFERESAARKRKFMVKGLMVKVKWKVKKGRAKKATRRLMASGCASGVDGDDDDDEEERRREVVCI</sequence>
<protein>
    <submittedName>
        <fullName evidence="2">Uncharacterized protein</fullName>
    </submittedName>
</protein>
<evidence type="ECO:0000313" key="3">
    <source>
        <dbReference type="Proteomes" id="UP000243459"/>
    </source>
</evidence>
<keyword evidence="3" id="KW-1185">Reference proteome</keyword>
<proteinExistence type="predicted"/>
<dbReference type="EMBL" id="CM007390">
    <property type="protein sequence ID" value="ONK56198.1"/>
    <property type="molecule type" value="Genomic_DNA"/>
</dbReference>
<gene>
    <name evidence="2" type="ORF">A4U43_C10F5140</name>
</gene>
<dbReference type="AlphaFoldDB" id="A0A5P1E133"/>
<organism evidence="2 3">
    <name type="scientific">Asparagus officinalis</name>
    <name type="common">Garden asparagus</name>
    <dbReference type="NCBI Taxonomy" id="4686"/>
    <lineage>
        <taxon>Eukaryota</taxon>
        <taxon>Viridiplantae</taxon>
        <taxon>Streptophyta</taxon>
        <taxon>Embryophyta</taxon>
        <taxon>Tracheophyta</taxon>
        <taxon>Spermatophyta</taxon>
        <taxon>Magnoliopsida</taxon>
        <taxon>Liliopsida</taxon>
        <taxon>Asparagales</taxon>
        <taxon>Asparagaceae</taxon>
        <taxon>Asparagoideae</taxon>
        <taxon>Asparagus</taxon>
    </lineage>
</organism>
<feature type="region of interest" description="Disordered" evidence="1">
    <location>
        <begin position="48"/>
        <end position="70"/>
    </location>
</feature>
<name>A0A5P1E133_ASPOF</name>
<dbReference type="Proteomes" id="UP000243459">
    <property type="component" value="Chromosome 10"/>
</dbReference>
<accession>A0A5P1E133</accession>
<dbReference type="Gramene" id="ONK56198">
    <property type="protein sequence ID" value="ONK56198"/>
    <property type="gene ID" value="A4U43_C10F5140"/>
</dbReference>
<evidence type="ECO:0000256" key="1">
    <source>
        <dbReference type="SAM" id="MobiDB-lite"/>
    </source>
</evidence>